<organism evidence="1">
    <name type="scientific">termite gut metagenome</name>
    <dbReference type="NCBI Taxonomy" id="433724"/>
    <lineage>
        <taxon>unclassified sequences</taxon>
        <taxon>metagenomes</taxon>
        <taxon>organismal metagenomes</taxon>
    </lineage>
</organism>
<dbReference type="GO" id="GO:0030234">
    <property type="term" value="F:enzyme regulator activity"/>
    <property type="evidence" value="ECO:0007669"/>
    <property type="project" value="InterPro"/>
</dbReference>
<dbReference type="PROSITE" id="PS51343">
    <property type="entry name" value="PII_GLNB_DOM"/>
    <property type="match status" value="1"/>
</dbReference>
<dbReference type="PRINTS" id="PR00340">
    <property type="entry name" value="PIIGLNB"/>
</dbReference>
<comment type="caution">
    <text evidence="1">The sequence shown here is derived from an EMBL/GenBank/DDBJ whole genome shotgun (WGS) entry which is preliminary data.</text>
</comment>
<dbReference type="PROSITE" id="PS00638">
    <property type="entry name" value="PII_GLNB_CTER"/>
    <property type="match status" value="1"/>
</dbReference>
<protein>
    <submittedName>
        <fullName evidence="1">Nitrogen regulatory protein P-II</fullName>
    </submittedName>
</protein>
<dbReference type="GO" id="GO:0005524">
    <property type="term" value="F:ATP binding"/>
    <property type="evidence" value="ECO:0007669"/>
    <property type="project" value="TreeGrafter"/>
</dbReference>
<proteinExistence type="predicted"/>
<dbReference type="PANTHER" id="PTHR30115">
    <property type="entry name" value="NITROGEN REGULATORY PROTEIN P-II"/>
    <property type="match status" value="1"/>
</dbReference>
<accession>A0A5J4QVN1</accession>
<name>A0A5J4QVN1_9ZZZZ</name>
<gene>
    <name evidence="1" type="ORF">EZS27_025527</name>
</gene>
<dbReference type="Gene3D" id="3.30.70.120">
    <property type="match status" value="1"/>
</dbReference>
<dbReference type="Pfam" id="PF00543">
    <property type="entry name" value="P-II"/>
    <property type="match status" value="1"/>
</dbReference>
<sequence length="134" mass="15472">MKIVLNCFYTFAPNQLFINMKKIEAIIRKTKFDEVKEALMDAGIEWFSYYDVRGVGKTRQERIYRGVVYDTSYIERTMLTIVVRDVNVERTVNAILKTAQTGEIGDGRIFILPMDDAIRIRTGDKGDTSLYDAK</sequence>
<evidence type="ECO:0000313" key="1">
    <source>
        <dbReference type="EMBL" id="KAA6325238.1"/>
    </source>
</evidence>
<dbReference type="InterPro" id="IPR011322">
    <property type="entry name" value="N-reg_PII-like_a/b"/>
</dbReference>
<dbReference type="AlphaFoldDB" id="A0A5J4QVN1"/>
<dbReference type="GO" id="GO:0006808">
    <property type="term" value="P:regulation of nitrogen utilization"/>
    <property type="evidence" value="ECO:0007669"/>
    <property type="project" value="InterPro"/>
</dbReference>
<dbReference type="InterPro" id="IPR017918">
    <property type="entry name" value="N-reg_PII_CS"/>
</dbReference>
<dbReference type="PANTHER" id="PTHR30115:SF11">
    <property type="entry name" value="NITROGEN REGULATORY PROTEIN P-II HOMOLOG"/>
    <property type="match status" value="1"/>
</dbReference>
<dbReference type="EMBL" id="SNRY01002404">
    <property type="protein sequence ID" value="KAA6325238.1"/>
    <property type="molecule type" value="Genomic_DNA"/>
</dbReference>
<reference evidence="1" key="1">
    <citation type="submission" date="2019-03" db="EMBL/GenBank/DDBJ databases">
        <title>Single cell metagenomics reveals metabolic interactions within the superorganism composed of flagellate Streblomastix strix and complex community of Bacteroidetes bacteria on its surface.</title>
        <authorList>
            <person name="Treitli S.C."/>
            <person name="Kolisko M."/>
            <person name="Husnik F."/>
            <person name="Keeling P."/>
            <person name="Hampl V."/>
        </authorList>
    </citation>
    <scope>NUCLEOTIDE SEQUENCE</scope>
    <source>
        <strain evidence="1">STM</strain>
    </source>
</reference>
<dbReference type="InterPro" id="IPR002187">
    <property type="entry name" value="N-reg_PII"/>
</dbReference>
<dbReference type="InterPro" id="IPR015867">
    <property type="entry name" value="N-reg_PII/ATP_PRibTrfase_C"/>
</dbReference>
<dbReference type="GO" id="GO:0005829">
    <property type="term" value="C:cytosol"/>
    <property type="evidence" value="ECO:0007669"/>
    <property type="project" value="TreeGrafter"/>
</dbReference>
<dbReference type="SUPFAM" id="SSF54913">
    <property type="entry name" value="GlnB-like"/>
    <property type="match status" value="1"/>
</dbReference>
<dbReference type="SMART" id="SM00938">
    <property type="entry name" value="P-II"/>
    <property type="match status" value="1"/>
</dbReference>